<dbReference type="EMBL" id="GL385396">
    <property type="protein sequence ID" value="EJT78186.1"/>
    <property type="molecule type" value="Genomic_DNA"/>
</dbReference>
<gene>
    <name evidence="4" type="primary">20343746</name>
    <name evidence="3" type="ORF">GGTG_03288</name>
</gene>
<evidence type="ECO:0000313" key="5">
    <source>
        <dbReference type="Proteomes" id="UP000006039"/>
    </source>
</evidence>
<keyword evidence="5" id="KW-1185">Reference proteome</keyword>
<sequence length="275" mass="28070">MFAKAILLALAASPLVAAHGKPVVIKGDLGGNGTALANQGGIIPGEGPNRKTEPDTTVFKKVNGKVVFQSDGMGRTQGQGQNKMNMIKAAMALSGNTLPQVSSTGGTIEGTYHIVTDDGAGPIQACIDPTATGTFTNCTMLKVVTQVPGNGGRIKAPAKNGKRDGPVAELWDRALEALHVRGIIKRAAKNVNQDFPMKFEVPAGTTCQGTVEGINNVCLVKIANPNRAGPFGGVMPIQIQPGAGSGNATAPAAPAKAASAKAVPKGNKRSVEFTA</sequence>
<evidence type="ECO:0000256" key="2">
    <source>
        <dbReference type="SAM" id="SignalP"/>
    </source>
</evidence>
<organism evidence="3">
    <name type="scientific">Gaeumannomyces tritici (strain R3-111a-1)</name>
    <name type="common">Wheat and barley take-all root rot fungus</name>
    <name type="synonym">Gaeumannomyces graminis var. tritici</name>
    <dbReference type="NCBI Taxonomy" id="644352"/>
    <lineage>
        <taxon>Eukaryota</taxon>
        <taxon>Fungi</taxon>
        <taxon>Dikarya</taxon>
        <taxon>Ascomycota</taxon>
        <taxon>Pezizomycotina</taxon>
        <taxon>Sordariomycetes</taxon>
        <taxon>Sordariomycetidae</taxon>
        <taxon>Magnaporthales</taxon>
        <taxon>Magnaporthaceae</taxon>
        <taxon>Gaeumannomyces</taxon>
    </lineage>
</organism>
<dbReference type="VEuPathDB" id="FungiDB:GGTG_03288"/>
<reference evidence="4" key="4">
    <citation type="journal article" date="2015" name="G3 (Bethesda)">
        <title>Genome sequences of three phytopathogenic species of the Magnaporthaceae family of fungi.</title>
        <authorList>
            <person name="Okagaki L.H."/>
            <person name="Nunes C.C."/>
            <person name="Sailsbery J."/>
            <person name="Clay B."/>
            <person name="Brown D."/>
            <person name="John T."/>
            <person name="Oh Y."/>
            <person name="Young N."/>
            <person name="Fitzgerald M."/>
            <person name="Haas B.J."/>
            <person name="Zeng Q."/>
            <person name="Young S."/>
            <person name="Adiconis X."/>
            <person name="Fan L."/>
            <person name="Levin J.Z."/>
            <person name="Mitchell T.K."/>
            <person name="Okubara P.A."/>
            <person name="Farman M.L."/>
            <person name="Kohn L.M."/>
            <person name="Birren B."/>
            <person name="Ma L.-J."/>
            <person name="Dean R.A."/>
        </authorList>
    </citation>
    <scope>NUCLEOTIDE SEQUENCE</scope>
    <source>
        <strain evidence="4">R3-111a-1</strain>
    </source>
</reference>
<dbReference type="PANTHER" id="PTHR34618">
    <property type="entry name" value="SURFACE PROTEIN MAS1, PUTATIVE-RELATED"/>
    <property type="match status" value="1"/>
</dbReference>
<keyword evidence="2" id="KW-0732">Signal</keyword>
<feature type="compositionally biased region" description="Low complexity" evidence="1">
    <location>
        <begin position="246"/>
        <end position="265"/>
    </location>
</feature>
<dbReference type="GeneID" id="20343746"/>
<evidence type="ECO:0000313" key="4">
    <source>
        <dbReference type="EnsemblFungi" id="EJT78186"/>
    </source>
</evidence>
<name>J3NPT1_GAET3</name>
<reference evidence="3" key="3">
    <citation type="submission" date="2010-09" db="EMBL/GenBank/DDBJ databases">
        <title>Annotation of Gaeumannomyces graminis var. tritici R3-111a-1.</title>
        <authorList>
            <consortium name="The Broad Institute Genome Sequencing Platform"/>
            <person name="Ma L.-J."/>
            <person name="Dead R."/>
            <person name="Young S.K."/>
            <person name="Zeng Q."/>
            <person name="Gargeya S."/>
            <person name="Fitzgerald M."/>
            <person name="Haas B."/>
            <person name="Abouelleil A."/>
            <person name="Alvarado L."/>
            <person name="Arachchi H.M."/>
            <person name="Berlin A."/>
            <person name="Brown A."/>
            <person name="Chapman S.B."/>
            <person name="Chen Z."/>
            <person name="Dunbar C."/>
            <person name="Freedman E."/>
            <person name="Gearin G."/>
            <person name="Gellesch M."/>
            <person name="Goldberg J."/>
            <person name="Griggs A."/>
            <person name="Gujja S."/>
            <person name="Heiman D."/>
            <person name="Howarth C."/>
            <person name="Larson L."/>
            <person name="Lui A."/>
            <person name="MacDonald P.J.P."/>
            <person name="Mehta T."/>
            <person name="Montmayeur A."/>
            <person name="Murphy C."/>
            <person name="Neiman D."/>
            <person name="Pearson M."/>
            <person name="Priest M."/>
            <person name="Roberts A."/>
            <person name="Saif S."/>
            <person name="Shea T."/>
            <person name="Shenoy N."/>
            <person name="Sisk P."/>
            <person name="Stolte C."/>
            <person name="Sykes S."/>
            <person name="Yandava C."/>
            <person name="Wortman J."/>
            <person name="Nusbaum C."/>
            <person name="Birren B."/>
        </authorList>
    </citation>
    <scope>NUCLEOTIDE SEQUENCE</scope>
    <source>
        <strain evidence="3">R3-111a-1</strain>
    </source>
</reference>
<dbReference type="EnsemblFungi" id="EJT78186">
    <property type="protein sequence ID" value="EJT78186"/>
    <property type="gene ID" value="GGTG_03288"/>
</dbReference>
<dbReference type="AlphaFoldDB" id="J3NPT1"/>
<evidence type="ECO:0008006" key="6">
    <source>
        <dbReference type="Google" id="ProtNLM"/>
    </source>
</evidence>
<evidence type="ECO:0000256" key="1">
    <source>
        <dbReference type="SAM" id="MobiDB-lite"/>
    </source>
</evidence>
<dbReference type="Proteomes" id="UP000006039">
    <property type="component" value="Unassembled WGS sequence"/>
</dbReference>
<accession>J3NPT1</accession>
<evidence type="ECO:0000313" key="3">
    <source>
        <dbReference type="EMBL" id="EJT78186.1"/>
    </source>
</evidence>
<reference evidence="5" key="1">
    <citation type="submission" date="2010-07" db="EMBL/GenBank/DDBJ databases">
        <title>The genome sequence of Gaeumannomyces graminis var. tritici strain R3-111a-1.</title>
        <authorList>
            <consortium name="The Broad Institute Genome Sequencing Platform"/>
            <person name="Ma L.-J."/>
            <person name="Dead R."/>
            <person name="Young S."/>
            <person name="Zeng Q."/>
            <person name="Koehrsen M."/>
            <person name="Alvarado L."/>
            <person name="Berlin A."/>
            <person name="Chapman S.B."/>
            <person name="Chen Z."/>
            <person name="Freedman E."/>
            <person name="Gellesch M."/>
            <person name="Goldberg J."/>
            <person name="Griggs A."/>
            <person name="Gujja S."/>
            <person name="Heilman E.R."/>
            <person name="Heiman D."/>
            <person name="Hepburn T."/>
            <person name="Howarth C."/>
            <person name="Jen D."/>
            <person name="Larson L."/>
            <person name="Mehta T."/>
            <person name="Neiman D."/>
            <person name="Pearson M."/>
            <person name="Roberts A."/>
            <person name="Saif S."/>
            <person name="Shea T."/>
            <person name="Shenoy N."/>
            <person name="Sisk P."/>
            <person name="Stolte C."/>
            <person name="Sykes S."/>
            <person name="Walk T."/>
            <person name="White J."/>
            <person name="Yandava C."/>
            <person name="Haas B."/>
            <person name="Nusbaum C."/>
            <person name="Birren B."/>
        </authorList>
    </citation>
    <scope>NUCLEOTIDE SEQUENCE [LARGE SCALE GENOMIC DNA]</scope>
    <source>
        <strain evidence="5">R3-111a-1</strain>
    </source>
</reference>
<dbReference type="HOGENOM" id="CLU_047729_2_0_1"/>
<reference evidence="3" key="2">
    <citation type="submission" date="2010-07" db="EMBL/GenBank/DDBJ databases">
        <authorList>
            <consortium name="The Broad Institute Genome Sequencing Platform"/>
            <consortium name="Broad Institute Genome Sequencing Center for Infectious Disease"/>
            <person name="Ma L.-J."/>
            <person name="Dead R."/>
            <person name="Young S."/>
            <person name="Zeng Q."/>
            <person name="Koehrsen M."/>
            <person name="Alvarado L."/>
            <person name="Berlin A."/>
            <person name="Chapman S.B."/>
            <person name="Chen Z."/>
            <person name="Freedman E."/>
            <person name="Gellesch M."/>
            <person name="Goldberg J."/>
            <person name="Griggs A."/>
            <person name="Gujja S."/>
            <person name="Heilman E.R."/>
            <person name="Heiman D."/>
            <person name="Hepburn T."/>
            <person name="Howarth C."/>
            <person name="Jen D."/>
            <person name="Larson L."/>
            <person name="Mehta T."/>
            <person name="Neiman D."/>
            <person name="Pearson M."/>
            <person name="Roberts A."/>
            <person name="Saif S."/>
            <person name="Shea T."/>
            <person name="Shenoy N."/>
            <person name="Sisk P."/>
            <person name="Stolte C."/>
            <person name="Sykes S."/>
            <person name="Walk T."/>
            <person name="White J."/>
            <person name="Yandava C."/>
            <person name="Haas B."/>
            <person name="Nusbaum C."/>
            <person name="Birren B."/>
        </authorList>
    </citation>
    <scope>NUCLEOTIDE SEQUENCE</scope>
    <source>
        <strain evidence="3">R3-111a-1</strain>
    </source>
</reference>
<dbReference type="OrthoDB" id="5418436at2759"/>
<dbReference type="PANTHER" id="PTHR34618:SF4">
    <property type="entry name" value="CAS1"/>
    <property type="match status" value="1"/>
</dbReference>
<feature type="region of interest" description="Disordered" evidence="1">
    <location>
        <begin position="243"/>
        <end position="275"/>
    </location>
</feature>
<reference evidence="4" key="5">
    <citation type="submission" date="2018-04" db="UniProtKB">
        <authorList>
            <consortium name="EnsemblFungi"/>
        </authorList>
    </citation>
    <scope>IDENTIFICATION</scope>
    <source>
        <strain evidence="4">R3-111a-1</strain>
    </source>
</reference>
<proteinExistence type="predicted"/>
<protein>
    <recommendedName>
        <fullName evidence="6">MAS3 protein</fullName>
    </recommendedName>
</protein>
<dbReference type="eggNOG" id="ENOG502SN39">
    <property type="taxonomic scope" value="Eukaryota"/>
</dbReference>
<dbReference type="Pfam" id="PF11327">
    <property type="entry name" value="Egh16-like"/>
    <property type="match status" value="1"/>
</dbReference>
<dbReference type="RefSeq" id="XP_009219331.1">
    <property type="nucleotide sequence ID" value="XM_009221067.1"/>
</dbReference>
<feature type="signal peptide" evidence="2">
    <location>
        <begin position="1"/>
        <end position="18"/>
    </location>
</feature>
<feature type="chain" id="PRO_5015094343" description="MAS3 protein" evidence="2">
    <location>
        <begin position="19"/>
        <end position="275"/>
    </location>
</feature>
<dbReference type="InterPro" id="IPR021476">
    <property type="entry name" value="Egh16-like"/>
</dbReference>